<feature type="domain" description="Major facilitator superfamily (MFS) profile" evidence="6">
    <location>
        <begin position="1"/>
        <end position="208"/>
    </location>
</feature>
<comment type="subcellular location">
    <subcellularLocation>
        <location evidence="1">Membrane</location>
        <topology evidence="1">Multi-pass membrane protein</topology>
    </subcellularLocation>
</comment>
<dbReference type="GO" id="GO:0022857">
    <property type="term" value="F:transmembrane transporter activity"/>
    <property type="evidence" value="ECO:0007669"/>
    <property type="project" value="InterPro"/>
</dbReference>
<proteinExistence type="predicted"/>
<evidence type="ECO:0000256" key="4">
    <source>
        <dbReference type="ARBA" id="ARBA00023136"/>
    </source>
</evidence>
<keyword evidence="7" id="KW-1185">Reference proteome</keyword>
<accession>A0A1I8AXM4</accession>
<dbReference type="OMA" id="DMHENRM"/>
<dbReference type="AlphaFoldDB" id="A0A1I8AXM4"/>
<keyword evidence="3 5" id="KW-1133">Transmembrane helix</keyword>
<protein>
    <submittedName>
        <fullName evidence="8">MFS domain-containing protein</fullName>
    </submittedName>
</protein>
<feature type="transmembrane region" description="Helical" evidence="5">
    <location>
        <begin position="125"/>
        <end position="147"/>
    </location>
</feature>
<evidence type="ECO:0000256" key="5">
    <source>
        <dbReference type="SAM" id="Phobius"/>
    </source>
</evidence>
<dbReference type="SUPFAM" id="SSF103473">
    <property type="entry name" value="MFS general substrate transporter"/>
    <property type="match status" value="1"/>
</dbReference>
<keyword evidence="2 5" id="KW-0812">Transmembrane</keyword>
<dbReference type="Gene3D" id="1.20.1250.20">
    <property type="entry name" value="MFS general substrate transporter like domains"/>
    <property type="match status" value="1"/>
</dbReference>
<evidence type="ECO:0000313" key="8">
    <source>
        <dbReference type="WBParaSite" id="MhA1_Contig1032.frz3.gene18"/>
    </source>
</evidence>
<evidence type="ECO:0000313" key="7">
    <source>
        <dbReference type="Proteomes" id="UP000095281"/>
    </source>
</evidence>
<reference evidence="8" key="1">
    <citation type="submission" date="2016-11" db="UniProtKB">
        <authorList>
            <consortium name="WormBaseParasite"/>
        </authorList>
    </citation>
    <scope>IDENTIFICATION</scope>
</reference>
<evidence type="ECO:0000256" key="1">
    <source>
        <dbReference type="ARBA" id="ARBA00004141"/>
    </source>
</evidence>
<organism evidence="7 8">
    <name type="scientific">Meloidogyne hapla</name>
    <name type="common">Root-knot nematode worm</name>
    <dbReference type="NCBI Taxonomy" id="6305"/>
    <lineage>
        <taxon>Eukaryota</taxon>
        <taxon>Metazoa</taxon>
        <taxon>Ecdysozoa</taxon>
        <taxon>Nematoda</taxon>
        <taxon>Chromadorea</taxon>
        <taxon>Rhabditida</taxon>
        <taxon>Tylenchina</taxon>
        <taxon>Tylenchomorpha</taxon>
        <taxon>Tylenchoidea</taxon>
        <taxon>Meloidogynidae</taxon>
        <taxon>Meloidogyninae</taxon>
        <taxon>Meloidogyne</taxon>
    </lineage>
</organism>
<feature type="transmembrane region" description="Helical" evidence="5">
    <location>
        <begin position="67"/>
        <end position="85"/>
    </location>
</feature>
<evidence type="ECO:0000256" key="2">
    <source>
        <dbReference type="ARBA" id="ARBA00022692"/>
    </source>
</evidence>
<keyword evidence="4 5" id="KW-0472">Membrane</keyword>
<feature type="transmembrane region" description="Helical" evidence="5">
    <location>
        <begin position="159"/>
        <end position="183"/>
    </location>
</feature>
<sequence length="208" mass="23030">MVHQSFGDPSNLLLENLDADKVLLLFGKCGLYQGSDVLSTNSTVTNYYGKHISLADEADRYGRRMTFLLSLWLTTAMSFACAYSPTYNLFLVFRFLSGASGQAILIVGYVVTVESVATSFRSIQALINSLIWVNLLHIVLNFVYWVLTLHSVDMHENRMVGFFLSAAVEIPAGIIAMLLLMVFGRRTVTFLSVSGQTLSLGLTIITPR</sequence>
<dbReference type="InterPro" id="IPR036259">
    <property type="entry name" value="MFS_trans_sf"/>
</dbReference>
<dbReference type="GO" id="GO:0016020">
    <property type="term" value="C:membrane"/>
    <property type="evidence" value="ECO:0007669"/>
    <property type="project" value="UniProtKB-SubCell"/>
</dbReference>
<dbReference type="PROSITE" id="PS50850">
    <property type="entry name" value="MFS"/>
    <property type="match status" value="1"/>
</dbReference>
<evidence type="ECO:0000256" key="3">
    <source>
        <dbReference type="ARBA" id="ARBA00022989"/>
    </source>
</evidence>
<name>A0A1I8AXM4_MELHA</name>
<dbReference type="Proteomes" id="UP000095281">
    <property type="component" value="Unplaced"/>
</dbReference>
<dbReference type="PANTHER" id="PTHR24064">
    <property type="entry name" value="SOLUTE CARRIER FAMILY 22 MEMBER"/>
    <property type="match status" value="1"/>
</dbReference>
<feature type="transmembrane region" description="Helical" evidence="5">
    <location>
        <begin position="91"/>
        <end position="113"/>
    </location>
</feature>
<dbReference type="WBParaSite" id="MhA1_Contig1032.frz3.gene18">
    <property type="protein sequence ID" value="MhA1_Contig1032.frz3.gene18"/>
    <property type="gene ID" value="MhA1_Contig1032.frz3.gene18"/>
</dbReference>
<evidence type="ECO:0000259" key="6">
    <source>
        <dbReference type="PROSITE" id="PS50850"/>
    </source>
</evidence>
<dbReference type="InterPro" id="IPR020846">
    <property type="entry name" value="MFS_dom"/>
</dbReference>